<reference evidence="1 2" key="1">
    <citation type="submission" date="2017-06" db="EMBL/GenBank/DDBJ databases">
        <authorList>
            <person name="Kim H.J."/>
            <person name="Triplett B.A."/>
        </authorList>
    </citation>
    <scope>NUCLEOTIDE SEQUENCE [LARGE SCALE GENOMIC DNA]</scope>
    <source>
        <strain evidence="1 2">DSM 19307</strain>
    </source>
</reference>
<dbReference type="InterPro" id="IPR005128">
    <property type="entry name" value="Acetolactate_a_deCO2ase"/>
</dbReference>
<dbReference type="GO" id="GO:0045151">
    <property type="term" value="P:acetoin biosynthetic process"/>
    <property type="evidence" value="ECO:0007669"/>
    <property type="project" value="InterPro"/>
</dbReference>
<sequence>MRNMYFILIALFLLACSKPNEYPIVKNIGELRKIMHQGEFQARVSLDTLVKKELYGLGAQDSLSGEILVIDGEVFRSYLKNDTLITQTDQSVKATLFVYTSVTAWDTVDFSGISDIELQLEKSQDLSKAFPFILLGSPSVDYHVINFNPKNGDISKHKEGAFRGSIQNEPLTILGFYSKEAKGIYTHHDSNLHMHVINTDRSVMGHVDQINIEGRNMKLILPREVRN</sequence>
<gene>
    <name evidence="1" type="ORF">SAMN05421640_2711</name>
</gene>
<protein>
    <submittedName>
        <fullName evidence="1">Acetolactate decarboxylase</fullName>
    </submittedName>
</protein>
<dbReference type="AlphaFoldDB" id="A0A239KIZ4"/>
<dbReference type="SUPFAM" id="SSF117856">
    <property type="entry name" value="AF0104/ALDC/Ptd012-like"/>
    <property type="match status" value="1"/>
</dbReference>
<evidence type="ECO:0000313" key="1">
    <source>
        <dbReference type="EMBL" id="SNT18347.1"/>
    </source>
</evidence>
<accession>A0A239KIZ4</accession>
<proteinExistence type="predicted"/>
<keyword evidence="2" id="KW-1185">Reference proteome</keyword>
<dbReference type="UniPathway" id="UPA00626">
    <property type="reaction ID" value="UER00678"/>
</dbReference>
<dbReference type="Gene3D" id="3.30.1330.80">
    <property type="entry name" value="Hypothetical protein, similar to alpha- acetolactate decarboxylase, domain 2"/>
    <property type="match status" value="2"/>
</dbReference>
<dbReference type="EMBL" id="FZPD01000004">
    <property type="protein sequence ID" value="SNT18347.1"/>
    <property type="molecule type" value="Genomic_DNA"/>
</dbReference>
<dbReference type="Proteomes" id="UP000198393">
    <property type="component" value="Unassembled WGS sequence"/>
</dbReference>
<organism evidence="1 2">
    <name type="scientific">Ekhidna lutea</name>
    <dbReference type="NCBI Taxonomy" id="447679"/>
    <lineage>
        <taxon>Bacteria</taxon>
        <taxon>Pseudomonadati</taxon>
        <taxon>Bacteroidota</taxon>
        <taxon>Cytophagia</taxon>
        <taxon>Cytophagales</taxon>
        <taxon>Reichenbachiellaceae</taxon>
        <taxon>Ekhidna</taxon>
    </lineage>
</organism>
<name>A0A239KIZ4_EKHLU</name>
<evidence type="ECO:0000313" key="2">
    <source>
        <dbReference type="Proteomes" id="UP000198393"/>
    </source>
</evidence>
<dbReference type="Pfam" id="PF03306">
    <property type="entry name" value="AAL_decarboxy"/>
    <property type="match status" value="1"/>
</dbReference>
<dbReference type="PROSITE" id="PS51257">
    <property type="entry name" value="PROKAR_LIPOPROTEIN"/>
    <property type="match status" value="1"/>
</dbReference>
<dbReference type="OrthoDB" id="824310at2"/>
<dbReference type="GO" id="GO:0047605">
    <property type="term" value="F:acetolactate decarboxylase activity"/>
    <property type="evidence" value="ECO:0007669"/>
    <property type="project" value="InterPro"/>
</dbReference>